<evidence type="ECO:0000256" key="3">
    <source>
        <dbReference type="ARBA" id="ARBA00022884"/>
    </source>
</evidence>
<keyword evidence="12" id="KW-1185">Reference proteome</keyword>
<dbReference type="Gene3D" id="3.90.470.10">
    <property type="entry name" value="Ribosomal protein L22/L17"/>
    <property type="match status" value="1"/>
</dbReference>
<evidence type="ECO:0000313" key="11">
    <source>
        <dbReference type="EMBL" id="RED53727.1"/>
    </source>
</evidence>
<dbReference type="GO" id="GO:0006412">
    <property type="term" value="P:translation"/>
    <property type="evidence" value="ECO:0007669"/>
    <property type="project" value="UniProtKB-UniRule"/>
</dbReference>
<keyword evidence="4 7" id="KW-0689">Ribosomal protein</keyword>
<dbReference type="PROSITE" id="PS00464">
    <property type="entry name" value="RIBOSOMAL_L22"/>
    <property type="match status" value="1"/>
</dbReference>
<dbReference type="Proteomes" id="UP000256845">
    <property type="component" value="Unassembled WGS sequence"/>
</dbReference>
<name>A0A3D9HW82_9PROT</name>
<dbReference type="GO" id="GO:0003735">
    <property type="term" value="F:structural constituent of ribosome"/>
    <property type="evidence" value="ECO:0007669"/>
    <property type="project" value="InterPro"/>
</dbReference>
<proteinExistence type="inferred from homology"/>
<dbReference type="NCBIfam" id="TIGR01044">
    <property type="entry name" value="rplV_bact"/>
    <property type="match status" value="1"/>
</dbReference>
<dbReference type="InterPro" id="IPR036394">
    <property type="entry name" value="Ribosomal_uL22_sf"/>
</dbReference>
<dbReference type="GO" id="GO:0022625">
    <property type="term" value="C:cytosolic large ribosomal subunit"/>
    <property type="evidence" value="ECO:0007669"/>
    <property type="project" value="TreeGrafter"/>
</dbReference>
<evidence type="ECO:0000256" key="9">
    <source>
        <dbReference type="RuleBase" id="RU004006"/>
    </source>
</evidence>
<comment type="subunit">
    <text evidence="7 9">Part of the 50S ribosomal subunit.</text>
</comment>
<dbReference type="OrthoDB" id="9805969at2"/>
<evidence type="ECO:0000256" key="7">
    <source>
        <dbReference type="HAMAP-Rule" id="MF_01331"/>
    </source>
</evidence>
<dbReference type="InterPro" id="IPR001063">
    <property type="entry name" value="Ribosomal_uL22"/>
</dbReference>
<dbReference type="SUPFAM" id="SSF54843">
    <property type="entry name" value="Ribosomal protein L22"/>
    <property type="match status" value="1"/>
</dbReference>
<evidence type="ECO:0000313" key="12">
    <source>
        <dbReference type="Proteomes" id="UP000256845"/>
    </source>
</evidence>
<dbReference type="PANTHER" id="PTHR13501">
    <property type="entry name" value="CHLOROPLAST 50S RIBOSOMAL PROTEIN L22-RELATED"/>
    <property type="match status" value="1"/>
</dbReference>
<dbReference type="Pfam" id="PF00237">
    <property type="entry name" value="Ribosomal_L22"/>
    <property type="match status" value="1"/>
</dbReference>
<organism evidence="11 12">
    <name type="scientific">Aestuariispira insulae</name>
    <dbReference type="NCBI Taxonomy" id="1461337"/>
    <lineage>
        <taxon>Bacteria</taxon>
        <taxon>Pseudomonadati</taxon>
        <taxon>Pseudomonadota</taxon>
        <taxon>Alphaproteobacteria</taxon>
        <taxon>Rhodospirillales</taxon>
        <taxon>Kiloniellaceae</taxon>
        <taxon>Aestuariispira</taxon>
    </lineage>
</organism>
<evidence type="ECO:0000256" key="8">
    <source>
        <dbReference type="RuleBase" id="RU004005"/>
    </source>
</evidence>
<protein>
    <recommendedName>
        <fullName evidence="6 7">Large ribosomal subunit protein uL22</fullName>
    </recommendedName>
</protein>
<keyword evidence="3 7" id="KW-0694">RNA-binding</keyword>
<comment type="similarity">
    <text evidence="1 7 8">Belongs to the universal ribosomal protein uL22 family.</text>
</comment>
<dbReference type="GO" id="GO:0019843">
    <property type="term" value="F:rRNA binding"/>
    <property type="evidence" value="ECO:0007669"/>
    <property type="project" value="UniProtKB-UniRule"/>
</dbReference>
<comment type="function">
    <text evidence="7 10">This protein binds specifically to 23S rRNA; its binding is stimulated by other ribosomal proteins, e.g., L4, L17, and L20. It is important during the early stages of 50S assembly. It makes multiple contacts with different domains of the 23S rRNA in the assembled 50S subunit and ribosome.</text>
</comment>
<dbReference type="RefSeq" id="WP_115934842.1">
    <property type="nucleotide sequence ID" value="NZ_QRDW01000001.1"/>
</dbReference>
<evidence type="ECO:0000256" key="5">
    <source>
        <dbReference type="ARBA" id="ARBA00023274"/>
    </source>
</evidence>
<evidence type="ECO:0000256" key="4">
    <source>
        <dbReference type="ARBA" id="ARBA00022980"/>
    </source>
</evidence>
<evidence type="ECO:0000256" key="2">
    <source>
        <dbReference type="ARBA" id="ARBA00022730"/>
    </source>
</evidence>
<sequence>MGKQARERSLADNEVRAFQKAIRVSPQKLNLVAAMIRGKNVDKALADLTFSKRRISGDVKKVLQAAIANAENNHQLDVDQLYVKEAYVGKAFTMKRFRARARGRASKIMKPFSNLTIVVSEREESE</sequence>
<evidence type="ECO:0000256" key="1">
    <source>
        <dbReference type="ARBA" id="ARBA00009451"/>
    </source>
</evidence>
<gene>
    <name evidence="7" type="primary">rplV</name>
    <name evidence="11" type="ORF">DFP90_101521</name>
</gene>
<keyword evidence="2 7" id="KW-0699">rRNA-binding</keyword>
<dbReference type="EMBL" id="QRDW01000001">
    <property type="protein sequence ID" value="RED53727.1"/>
    <property type="molecule type" value="Genomic_DNA"/>
</dbReference>
<dbReference type="HAMAP" id="MF_01331_B">
    <property type="entry name" value="Ribosomal_uL22_B"/>
    <property type="match status" value="1"/>
</dbReference>
<dbReference type="PANTHER" id="PTHR13501:SF8">
    <property type="entry name" value="LARGE RIBOSOMAL SUBUNIT PROTEIN UL22M"/>
    <property type="match status" value="1"/>
</dbReference>
<dbReference type="AlphaFoldDB" id="A0A3D9HW82"/>
<dbReference type="InterPro" id="IPR047867">
    <property type="entry name" value="Ribosomal_uL22_bac/org-type"/>
</dbReference>
<evidence type="ECO:0000256" key="6">
    <source>
        <dbReference type="ARBA" id="ARBA00035207"/>
    </source>
</evidence>
<dbReference type="InterPro" id="IPR005727">
    <property type="entry name" value="Ribosomal_uL22_bac/chlpt-type"/>
</dbReference>
<comment type="caution">
    <text evidence="11">The sequence shown here is derived from an EMBL/GenBank/DDBJ whole genome shotgun (WGS) entry which is preliminary data.</text>
</comment>
<comment type="function">
    <text evidence="7">The globular domain of the protein is located near the polypeptide exit tunnel on the outside of the subunit, while an extended beta-hairpin is found that lines the wall of the exit tunnel in the center of the 70S ribosome.</text>
</comment>
<evidence type="ECO:0000256" key="10">
    <source>
        <dbReference type="RuleBase" id="RU004008"/>
    </source>
</evidence>
<reference evidence="11 12" key="1">
    <citation type="submission" date="2018-07" db="EMBL/GenBank/DDBJ databases">
        <title>Genomic Encyclopedia of Type Strains, Phase III (KMG-III): the genomes of soil and plant-associated and newly described type strains.</title>
        <authorList>
            <person name="Whitman W."/>
        </authorList>
    </citation>
    <scope>NUCLEOTIDE SEQUENCE [LARGE SCALE GENOMIC DNA]</scope>
    <source>
        <strain evidence="11 12">CECT 8488</strain>
    </source>
</reference>
<dbReference type="InterPro" id="IPR018260">
    <property type="entry name" value="Ribosomal_uL22_CS"/>
</dbReference>
<dbReference type="CDD" id="cd00336">
    <property type="entry name" value="Ribosomal_L22"/>
    <property type="match status" value="1"/>
</dbReference>
<accession>A0A3D9HW82</accession>
<keyword evidence="5 7" id="KW-0687">Ribonucleoprotein</keyword>